<dbReference type="Proteomes" id="UP000055024">
    <property type="component" value="Unassembled WGS sequence"/>
</dbReference>
<dbReference type="AlphaFoldDB" id="A0A0V1HUX6"/>
<sequence>MVCVLEMKLEASKDCVINRTYRLGSMNICLRGYVKRYGFAAKAHHKPQLLSSGTYKWEAL</sequence>
<reference evidence="1 2" key="1">
    <citation type="submission" date="2015-01" db="EMBL/GenBank/DDBJ databases">
        <title>Evolution of Trichinella species and genotypes.</title>
        <authorList>
            <person name="Korhonen P.K."/>
            <person name="Edoardo P."/>
            <person name="Giuseppe L.R."/>
            <person name="Gasser R.B."/>
        </authorList>
    </citation>
    <scope>NUCLEOTIDE SEQUENCE [LARGE SCALE GENOMIC DNA]</scope>
    <source>
        <strain evidence="1">ISS1029</strain>
    </source>
</reference>
<keyword evidence="2" id="KW-1185">Reference proteome</keyword>
<organism evidence="1 2">
    <name type="scientific">Trichinella zimbabwensis</name>
    <dbReference type="NCBI Taxonomy" id="268475"/>
    <lineage>
        <taxon>Eukaryota</taxon>
        <taxon>Metazoa</taxon>
        <taxon>Ecdysozoa</taxon>
        <taxon>Nematoda</taxon>
        <taxon>Enoplea</taxon>
        <taxon>Dorylaimia</taxon>
        <taxon>Trichinellida</taxon>
        <taxon>Trichinellidae</taxon>
        <taxon>Trichinella</taxon>
    </lineage>
</organism>
<gene>
    <name evidence="1" type="ORF">T11_17164</name>
</gene>
<proteinExistence type="predicted"/>
<comment type="caution">
    <text evidence="1">The sequence shown here is derived from an EMBL/GenBank/DDBJ whole genome shotgun (WGS) entry which is preliminary data.</text>
</comment>
<dbReference type="EMBL" id="JYDP01000024">
    <property type="protein sequence ID" value="KRZ14539.1"/>
    <property type="molecule type" value="Genomic_DNA"/>
</dbReference>
<accession>A0A0V1HUX6</accession>
<protein>
    <submittedName>
        <fullName evidence="1">Uncharacterized protein</fullName>
    </submittedName>
</protein>
<name>A0A0V1HUX6_9BILA</name>
<evidence type="ECO:0000313" key="2">
    <source>
        <dbReference type="Proteomes" id="UP000055024"/>
    </source>
</evidence>
<evidence type="ECO:0000313" key="1">
    <source>
        <dbReference type="EMBL" id="KRZ14539.1"/>
    </source>
</evidence>